<evidence type="ECO:0000313" key="3">
    <source>
        <dbReference type="Proteomes" id="UP000823674"/>
    </source>
</evidence>
<dbReference type="EMBL" id="JADBGQ010000008">
    <property type="protein sequence ID" value="KAG5383434.1"/>
    <property type="molecule type" value="Genomic_DNA"/>
</dbReference>
<gene>
    <name evidence="2" type="primary">A09p025050.1_BraROA</name>
    <name evidence="2" type="ORF">IGI04_034904</name>
</gene>
<feature type="chain" id="PRO_5045355999" evidence="1">
    <location>
        <begin position="20"/>
        <end position="95"/>
    </location>
</feature>
<name>A0ABQ7LA28_BRACM</name>
<sequence length="95" mass="11301">MPLAISKFLLLSFDPSCISQEPPPICFSPRFLLHHGDACPRRTVFFVIFRYEEKAQLRIRRRLGQRKAHPFNIGQFGWKYMKEKFIRISCKTKDN</sequence>
<reference evidence="2 3" key="1">
    <citation type="submission" date="2021-03" db="EMBL/GenBank/DDBJ databases">
        <authorList>
            <person name="King G.J."/>
            <person name="Bancroft I."/>
            <person name="Baten A."/>
            <person name="Bloomfield J."/>
            <person name="Borpatragohain P."/>
            <person name="He Z."/>
            <person name="Irish N."/>
            <person name="Irwin J."/>
            <person name="Liu K."/>
            <person name="Mauleon R.P."/>
            <person name="Moore J."/>
            <person name="Morris R."/>
            <person name="Ostergaard L."/>
            <person name="Wang B."/>
            <person name="Wells R."/>
        </authorList>
    </citation>
    <scope>NUCLEOTIDE SEQUENCE [LARGE SCALE GENOMIC DNA]</scope>
    <source>
        <strain evidence="2">R-o-18</strain>
        <tissue evidence="2">Leaf</tissue>
    </source>
</reference>
<organism evidence="2 3">
    <name type="scientific">Brassica rapa subsp. trilocularis</name>
    <dbReference type="NCBI Taxonomy" id="1813537"/>
    <lineage>
        <taxon>Eukaryota</taxon>
        <taxon>Viridiplantae</taxon>
        <taxon>Streptophyta</taxon>
        <taxon>Embryophyta</taxon>
        <taxon>Tracheophyta</taxon>
        <taxon>Spermatophyta</taxon>
        <taxon>Magnoliopsida</taxon>
        <taxon>eudicotyledons</taxon>
        <taxon>Gunneridae</taxon>
        <taxon>Pentapetalae</taxon>
        <taxon>rosids</taxon>
        <taxon>malvids</taxon>
        <taxon>Brassicales</taxon>
        <taxon>Brassicaceae</taxon>
        <taxon>Brassiceae</taxon>
        <taxon>Brassica</taxon>
    </lineage>
</organism>
<comment type="caution">
    <text evidence="2">The sequence shown here is derived from an EMBL/GenBank/DDBJ whole genome shotgun (WGS) entry which is preliminary data.</text>
</comment>
<keyword evidence="1" id="KW-0732">Signal</keyword>
<dbReference type="Proteomes" id="UP000823674">
    <property type="component" value="Chromosome A09"/>
</dbReference>
<proteinExistence type="predicted"/>
<protein>
    <submittedName>
        <fullName evidence="2">Uncharacterized protein</fullName>
    </submittedName>
</protein>
<feature type="signal peptide" evidence="1">
    <location>
        <begin position="1"/>
        <end position="19"/>
    </location>
</feature>
<keyword evidence="3" id="KW-1185">Reference proteome</keyword>
<evidence type="ECO:0000256" key="1">
    <source>
        <dbReference type="SAM" id="SignalP"/>
    </source>
</evidence>
<evidence type="ECO:0000313" key="2">
    <source>
        <dbReference type="EMBL" id="KAG5383434.1"/>
    </source>
</evidence>
<accession>A0ABQ7LA28</accession>